<accession>A0ABV8B5V9</accession>
<sequence length="219" mass="24940">MIDMFNEFTISMSIEQIDEAIEKLNFHGYYNLYYDQPIEQFAEKNGYGFHELLDTDIDLKIFLEETDKEPVDVEKAREEITSILKVKKEAIYYQFIETQDWQQPFPIINLQNGWYIKPTHTEEEMEGRAIHFEPPRAFGSGLHGTTQDCLRFILGEDLHGKKVLDIGAGAGLLSIAAALVGAEQVVAVDIEDVEAEVTGVFLAHCNETVSPRVNRNLLK</sequence>
<gene>
    <name evidence="3" type="ORF">ACFOU2_19550</name>
</gene>
<keyword evidence="3" id="KW-0687">Ribonucleoprotein</keyword>
<evidence type="ECO:0000313" key="3">
    <source>
        <dbReference type="EMBL" id="MFC3885548.1"/>
    </source>
</evidence>
<dbReference type="PANTHER" id="PTHR43648:SF1">
    <property type="entry name" value="ELECTRON TRANSFER FLAVOPROTEIN BETA SUBUNIT LYSINE METHYLTRANSFERASE"/>
    <property type="match status" value="1"/>
</dbReference>
<proteinExistence type="predicted"/>
<keyword evidence="4" id="KW-1185">Reference proteome</keyword>
<dbReference type="EMBL" id="JBHRZT010000072">
    <property type="protein sequence ID" value="MFC3885548.1"/>
    <property type="molecule type" value="Genomic_DNA"/>
</dbReference>
<dbReference type="PANTHER" id="PTHR43648">
    <property type="entry name" value="ELECTRON TRANSFER FLAVOPROTEIN BETA SUBUNIT LYSINE METHYLTRANSFERASE"/>
    <property type="match status" value="1"/>
</dbReference>
<dbReference type="Pfam" id="PF06325">
    <property type="entry name" value="PrmA"/>
    <property type="match status" value="1"/>
</dbReference>
<dbReference type="Proteomes" id="UP001595752">
    <property type="component" value="Unassembled WGS sequence"/>
</dbReference>
<dbReference type="GO" id="GO:0005840">
    <property type="term" value="C:ribosome"/>
    <property type="evidence" value="ECO:0007669"/>
    <property type="project" value="UniProtKB-KW"/>
</dbReference>
<evidence type="ECO:0000313" key="4">
    <source>
        <dbReference type="Proteomes" id="UP001595752"/>
    </source>
</evidence>
<dbReference type="InterPro" id="IPR029063">
    <property type="entry name" value="SAM-dependent_MTases_sf"/>
</dbReference>
<dbReference type="GO" id="GO:0008168">
    <property type="term" value="F:methyltransferase activity"/>
    <property type="evidence" value="ECO:0007669"/>
    <property type="project" value="UniProtKB-KW"/>
</dbReference>
<dbReference type="Gene3D" id="3.40.50.150">
    <property type="entry name" value="Vaccinia Virus protein VP39"/>
    <property type="match status" value="1"/>
</dbReference>
<protein>
    <submittedName>
        <fullName evidence="3">50S ribosomal protein L11 methyltransferase</fullName>
    </submittedName>
</protein>
<dbReference type="SUPFAM" id="SSF53335">
    <property type="entry name" value="S-adenosyl-L-methionine-dependent methyltransferases"/>
    <property type="match status" value="1"/>
</dbReference>
<evidence type="ECO:0000256" key="2">
    <source>
        <dbReference type="ARBA" id="ARBA00022679"/>
    </source>
</evidence>
<comment type="caution">
    <text evidence="3">The sequence shown here is derived from an EMBL/GenBank/DDBJ whole genome shotgun (WGS) entry which is preliminary data.</text>
</comment>
<keyword evidence="1 3" id="KW-0489">Methyltransferase</keyword>
<organism evidence="3 4">
    <name type="scientific">Bacillus songklensis</name>
    <dbReference type="NCBI Taxonomy" id="1069116"/>
    <lineage>
        <taxon>Bacteria</taxon>
        <taxon>Bacillati</taxon>
        <taxon>Bacillota</taxon>
        <taxon>Bacilli</taxon>
        <taxon>Bacillales</taxon>
        <taxon>Bacillaceae</taxon>
        <taxon>Bacillus</taxon>
    </lineage>
</organism>
<reference evidence="4" key="1">
    <citation type="journal article" date="2019" name="Int. J. Syst. Evol. Microbiol.">
        <title>The Global Catalogue of Microorganisms (GCM) 10K type strain sequencing project: providing services to taxonomists for standard genome sequencing and annotation.</title>
        <authorList>
            <consortium name="The Broad Institute Genomics Platform"/>
            <consortium name="The Broad Institute Genome Sequencing Center for Infectious Disease"/>
            <person name="Wu L."/>
            <person name="Ma J."/>
        </authorList>
    </citation>
    <scope>NUCLEOTIDE SEQUENCE [LARGE SCALE GENOMIC DNA]</scope>
    <source>
        <strain evidence="4">CCUG 61889</strain>
    </source>
</reference>
<keyword evidence="2" id="KW-0808">Transferase</keyword>
<dbReference type="GO" id="GO:0032259">
    <property type="term" value="P:methylation"/>
    <property type="evidence" value="ECO:0007669"/>
    <property type="project" value="UniProtKB-KW"/>
</dbReference>
<evidence type="ECO:0000256" key="1">
    <source>
        <dbReference type="ARBA" id="ARBA00022603"/>
    </source>
</evidence>
<keyword evidence="3" id="KW-0689">Ribosomal protein</keyword>
<dbReference type="InterPro" id="IPR050078">
    <property type="entry name" value="Ribosomal_L11_MeTrfase_PrmA"/>
</dbReference>
<name>A0ABV8B5V9_9BACI</name>
<dbReference type="CDD" id="cd02440">
    <property type="entry name" value="AdoMet_MTases"/>
    <property type="match status" value="1"/>
</dbReference>